<name>A0ABS6U0S4_STRHA</name>
<gene>
    <name evidence="1" type="ORF">STHAL_32365</name>
</gene>
<dbReference type="Gene3D" id="3.40.50.300">
    <property type="entry name" value="P-loop containing nucleotide triphosphate hydrolases"/>
    <property type="match status" value="1"/>
</dbReference>
<dbReference type="InterPro" id="IPR027417">
    <property type="entry name" value="P-loop_NTPase"/>
</dbReference>
<dbReference type="Proteomes" id="UP000735541">
    <property type="component" value="Unassembled WGS sequence"/>
</dbReference>
<reference evidence="1 2" key="1">
    <citation type="submission" date="2021-07" db="EMBL/GenBank/DDBJ databases">
        <title>Sequencing Streptomyces halstedii LGO-A4 genome an citrus endophytic actinomycete.</title>
        <authorList>
            <person name="Samborskyy M."/>
            <person name="Scott N."/>
            <person name="Deglau R."/>
            <person name="Dickens S."/>
            <person name="Oliveira L.G."/>
        </authorList>
    </citation>
    <scope>NUCLEOTIDE SEQUENCE [LARGE SCALE GENOMIC DNA]</scope>
    <source>
        <strain evidence="1 2">LGO-A4</strain>
    </source>
</reference>
<sequence length="212" mass="22914">MLIANVSPRTGGKTTNSGWLAHALLEAEAEYDVIGFDADHSQQFRSWSITGEFAFPVKPAATAKFHDEITVPDGKTGIVDCGHTENHPDITNSVLRVADLVILHMSPTKADFDRIIDPPDKTKIGDIIAMSAALRGDRKPPPTWVLLNRTIAGASSTGLYREMMEDEGWNVLTTVIPRSEAFGQSVSFPVSGAAKGPFGTLVTELEKKGLLK</sequence>
<evidence type="ECO:0000313" key="2">
    <source>
        <dbReference type="Proteomes" id="UP000735541"/>
    </source>
</evidence>
<comment type="caution">
    <text evidence="1">The sequence shown here is derived from an EMBL/GenBank/DDBJ whole genome shotgun (WGS) entry which is preliminary data.</text>
</comment>
<protein>
    <submittedName>
        <fullName evidence="1">Plasmid partition protein</fullName>
    </submittedName>
</protein>
<organism evidence="1 2">
    <name type="scientific">Streptomyces halstedii</name>
    <dbReference type="NCBI Taxonomy" id="1944"/>
    <lineage>
        <taxon>Bacteria</taxon>
        <taxon>Bacillati</taxon>
        <taxon>Actinomycetota</taxon>
        <taxon>Actinomycetes</taxon>
        <taxon>Kitasatosporales</taxon>
        <taxon>Streptomycetaceae</taxon>
        <taxon>Streptomyces</taxon>
    </lineage>
</organism>
<evidence type="ECO:0000313" key="1">
    <source>
        <dbReference type="EMBL" id="MBV7674143.1"/>
    </source>
</evidence>
<dbReference type="SUPFAM" id="SSF52540">
    <property type="entry name" value="P-loop containing nucleoside triphosphate hydrolases"/>
    <property type="match status" value="1"/>
</dbReference>
<proteinExistence type="predicted"/>
<dbReference type="RefSeq" id="WP_228873858.1">
    <property type="nucleotide sequence ID" value="NZ_JAHUVW010000004.1"/>
</dbReference>
<keyword evidence="2" id="KW-1185">Reference proteome</keyword>
<dbReference type="EMBL" id="JAHUVW010000004">
    <property type="protein sequence ID" value="MBV7674143.1"/>
    <property type="molecule type" value="Genomic_DNA"/>
</dbReference>
<accession>A0ABS6U0S4</accession>